<feature type="region of interest" description="Disordered" evidence="1">
    <location>
        <begin position="29"/>
        <end position="51"/>
    </location>
</feature>
<evidence type="ECO:0000256" key="1">
    <source>
        <dbReference type="SAM" id="MobiDB-lite"/>
    </source>
</evidence>
<reference evidence="4 5" key="1">
    <citation type="submission" date="2017-11" db="EMBL/GenBank/DDBJ databases">
        <title>Genomic Encyclopedia of Archaeal and Bacterial Type Strains, Phase II (KMG-II): From Individual Species to Whole Genera.</title>
        <authorList>
            <person name="Goeker M."/>
        </authorList>
    </citation>
    <scope>NUCLEOTIDE SEQUENCE [LARGE SCALE GENOMIC DNA]</scope>
    <source>
        <strain evidence="4 5">DSM 25478</strain>
    </source>
</reference>
<dbReference type="InterPro" id="IPR003709">
    <property type="entry name" value="VanY-like_core_dom"/>
</dbReference>
<sequence length="407" mass="41313">MRRRRSTGITAGVAAVIITSAGTAAMAPQQSPDAAAADLVTSQTGQHVSEEHVEVASELVDEATAEVDRAAYLADSEHVDAATRTEITQAQAEVESLAAEVADATPVLAASAEGDHSAEPVTSATTTTMEPATTEAAASSATTSSATESSATDPTTDPTTEVAQEIADLTAGARTDEAPETGSTVVDSALADATDDSAPADEEVLTEVVETLPQADELAVATTELTAVLDQAEDASTPVVIAGPTPEEIAAQEAAEAKAAAEAEAARIADLSAQAAAYGNGEIPSNLLCDVSFDASVLLRCDAAAALEDLDAAYANQFGGHLAINSTYRSYAAQVSTKAAKGYLAATPGTSNHGDAVAVDLSIGGYGSAEYVWLLANAPAFGWDNPSWARAGGSKAEPWHWEFGTND</sequence>
<gene>
    <name evidence="4" type="ORF">CLV28_0815</name>
</gene>
<name>A0A2M9D0G2_9CELL</name>
<comment type="caution">
    <text evidence="4">The sequence shown here is derived from an EMBL/GenBank/DDBJ whole genome shotgun (WGS) entry which is preliminary data.</text>
</comment>
<dbReference type="Pfam" id="PF02557">
    <property type="entry name" value="VanY"/>
    <property type="match status" value="1"/>
</dbReference>
<dbReference type="Proteomes" id="UP000231693">
    <property type="component" value="Unassembled WGS sequence"/>
</dbReference>
<evidence type="ECO:0000256" key="2">
    <source>
        <dbReference type="SAM" id="SignalP"/>
    </source>
</evidence>
<feature type="compositionally biased region" description="Low complexity" evidence="1">
    <location>
        <begin position="29"/>
        <end position="38"/>
    </location>
</feature>
<feature type="region of interest" description="Disordered" evidence="1">
    <location>
        <begin position="110"/>
        <end position="160"/>
    </location>
</feature>
<proteinExistence type="predicted"/>
<dbReference type="EMBL" id="PGFE01000001">
    <property type="protein sequence ID" value="PJJ77593.1"/>
    <property type="molecule type" value="Genomic_DNA"/>
</dbReference>
<keyword evidence="5" id="KW-1185">Reference proteome</keyword>
<evidence type="ECO:0000313" key="5">
    <source>
        <dbReference type="Proteomes" id="UP000231693"/>
    </source>
</evidence>
<evidence type="ECO:0000259" key="3">
    <source>
        <dbReference type="Pfam" id="PF02557"/>
    </source>
</evidence>
<evidence type="ECO:0000313" key="4">
    <source>
        <dbReference type="EMBL" id="PJJ77593.1"/>
    </source>
</evidence>
<organism evidence="4 5">
    <name type="scientific">Sediminihabitans luteus</name>
    <dbReference type="NCBI Taxonomy" id="1138585"/>
    <lineage>
        <taxon>Bacteria</taxon>
        <taxon>Bacillati</taxon>
        <taxon>Actinomycetota</taxon>
        <taxon>Actinomycetes</taxon>
        <taxon>Micrococcales</taxon>
        <taxon>Cellulomonadaceae</taxon>
        <taxon>Sediminihabitans</taxon>
    </lineage>
</organism>
<protein>
    <submittedName>
        <fullName evidence="4">D-alanyl-D-alanine carboxypeptidase-like protein</fullName>
    </submittedName>
</protein>
<accession>A0A2M9D0G2</accession>
<dbReference type="CDD" id="cd14814">
    <property type="entry name" value="Peptidase_M15"/>
    <property type="match status" value="1"/>
</dbReference>
<dbReference type="Gene3D" id="3.30.1380.10">
    <property type="match status" value="1"/>
</dbReference>
<feature type="compositionally biased region" description="Low complexity" evidence="1">
    <location>
        <begin position="119"/>
        <end position="160"/>
    </location>
</feature>
<keyword evidence="2" id="KW-0732">Signal</keyword>
<feature type="signal peptide" evidence="2">
    <location>
        <begin position="1"/>
        <end position="26"/>
    </location>
</feature>
<keyword evidence="4" id="KW-0645">Protease</keyword>
<dbReference type="GO" id="GO:0004180">
    <property type="term" value="F:carboxypeptidase activity"/>
    <property type="evidence" value="ECO:0007669"/>
    <property type="project" value="UniProtKB-KW"/>
</dbReference>
<keyword evidence="4" id="KW-0378">Hydrolase</keyword>
<dbReference type="GO" id="GO:0006508">
    <property type="term" value="P:proteolysis"/>
    <property type="evidence" value="ECO:0007669"/>
    <property type="project" value="InterPro"/>
</dbReference>
<feature type="chain" id="PRO_5039055560" evidence="2">
    <location>
        <begin position="27"/>
        <end position="407"/>
    </location>
</feature>
<keyword evidence="4" id="KW-0121">Carboxypeptidase</keyword>
<dbReference type="AlphaFoldDB" id="A0A2M9D0G2"/>
<feature type="domain" description="D-alanyl-D-alanine carboxypeptidase-like core" evidence="3">
    <location>
        <begin position="299"/>
        <end position="403"/>
    </location>
</feature>
<dbReference type="SUPFAM" id="SSF55166">
    <property type="entry name" value="Hedgehog/DD-peptidase"/>
    <property type="match status" value="1"/>
</dbReference>
<dbReference type="InterPro" id="IPR009045">
    <property type="entry name" value="Zn_M74/Hedgehog-like"/>
</dbReference>